<evidence type="ECO:0000256" key="4">
    <source>
        <dbReference type="ARBA" id="ARBA00023163"/>
    </source>
</evidence>
<reference evidence="7 8" key="1">
    <citation type="submission" date="2018-10" db="EMBL/GenBank/DDBJ databases">
        <title>Draft genome of Cortibacter populi DSM10536.</title>
        <authorList>
            <person name="Bernier A.-M."/>
            <person name="Bernard K."/>
        </authorList>
    </citation>
    <scope>NUCLEOTIDE SEQUENCE [LARGE SCALE GENOMIC DNA]</scope>
    <source>
        <strain evidence="7 8">DSM 105136</strain>
    </source>
</reference>
<feature type="DNA-binding region" description="H-T-H motif" evidence="5">
    <location>
        <begin position="40"/>
        <end position="59"/>
    </location>
</feature>
<proteinExistence type="predicted"/>
<feature type="domain" description="HTH tetR-type" evidence="6">
    <location>
        <begin position="17"/>
        <end position="77"/>
    </location>
</feature>
<sequence length="212" mass="23700">MNKPLKPRRRPSQSRAWMTSVAIQDAFVISLIENGYESVSMRDIANLAGVGLGTLYLYFPNKESIAAVTIRRWLRQLAREIDRVAGSERLPTLRERAHALVAADLAVIYARLPAWRALMELERRITEPELYRQMYRHFVQVVADCFAGAIDWPAGRDAQPVAFLAFSLLCSATRDALLVLDEMPAQAQWEPALQASIWAGITQALGNPALPA</sequence>
<keyword evidence="2" id="KW-0805">Transcription regulation</keyword>
<dbReference type="GO" id="GO:0000976">
    <property type="term" value="F:transcription cis-regulatory region binding"/>
    <property type="evidence" value="ECO:0007669"/>
    <property type="project" value="TreeGrafter"/>
</dbReference>
<accession>A0A3M6QRU6</accession>
<keyword evidence="1" id="KW-0678">Repressor</keyword>
<dbReference type="SUPFAM" id="SSF46689">
    <property type="entry name" value="Homeodomain-like"/>
    <property type="match status" value="1"/>
</dbReference>
<dbReference type="PROSITE" id="PS50977">
    <property type="entry name" value="HTH_TETR_2"/>
    <property type="match status" value="1"/>
</dbReference>
<dbReference type="Pfam" id="PF00440">
    <property type="entry name" value="TetR_N"/>
    <property type="match status" value="1"/>
</dbReference>
<keyword evidence="4" id="KW-0804">Transcription</keyword>
<dbReference type="PANTHER" id="PTHR30055:SF234">
    <property type="entry name" value="HTH-TYPE TRANSCRIPTIONAL REGULATOR BETI"/>
    <property type="match status" value="1"/>
</dbReference>
<evidence type="ECO:0000256" key="5">
    <source>
        <dbReference type="PROSITE-ProRule" id="PRU00335"/>
    </source>
</evidence>
<dbReference type="RefSeq" id="WP_122229334.1">
    <property type="nucleotide sequence ID" value="NZ_RDQO01000003.1"/>
</dbReference>
<keyword evidence="8" id="KW-1185">Reference proteome</keyword>
<evidence type="ECO:0000256" key="2">
    <source>
        <dbReference type="ARBA" id="ARBA00023015"/>
    </source>
</evidence>
<gene>
    <name evidence="7" type="ORF">D8I35_11355</name>
</gene>
<dbReference type="Proteomes" id="UP000278006">
    <property type="component" value="Unassembled WGS sequence"/>
</dbReference>
<name>A0A3M6QRU6_9BURK</name>
<dbReference type="InterPro" id="IPR009057">
    <property type="entry name" value="Homeodomain-like_sf"/>
</dbReference>
<dbReference type="EMBL" id="RDQO01000003">
    <property type="protein sequence ID" value="RMX05760.1"/>
    <property type="molecule type" value="Genomic_DNA"/>
</dbReference>
<dbReference type="InterPro" id="IPR023772">
    <property type="entry name" value="DNA-bd_HTH_TetR-type_CS"/>
</dbReference>
<dbReference type="PROSITE" id="PS01081">
    <property type="entry name" value="HTH_TETR_1"/>
    <property type="match status" value="1"/>
</dbReference>
<dbReference type="Gene3D" id="1.10.357.10">
    <property type="entry name" value="Tetracycline Repressor, domain 2"/>
    <property type="match status" value="1"/>
</dbReference>
<comment type="caution">
    <text evidence="7">The sequence shown here is derived from an EMBL/GenBank/DDBJ whole genome shotgun (WGS) entry which is preliminary data.</text>
</comment>
<dbReference type="InterPro" id="IPR001647">
    <property type="entry name" value="HTH_TetR"/>
</dbReference>
<dbReference type="AlphaFoldDB" id="A0A3M6QRU6"/>
<dbReference type="GO" id="GO:0003700">
    <property type="term" value="F:DNA-binding transcription factor activity"/>
    <property type="evidence" value="ECO:0007669"/>
    <property type="project" value="TreeGrafter"/>
</dbReference>
<organism evidence="7 8">
    <name type="scientific">Corticibacter populi</name>
    <dbReference type="NCBI Taxonomy" id="1550736"/>
    <lineage>
        <taxon>Bacteria</taxon>
        <taxon>Pseudomonadati</taxon>
        <taxon>Pseudomonadota</taxon>
        <taxon>Betaproteobacteria</taxon>
        <taxon>Burkholderiales</taxon>
        <taxon>Comamonadaceae</taxon>
        <taxon>Corticibacter</taxon>
    </lineage>
</organism>
<keyword evidence="3 5" id="KW-0238">DNA-binding</keyword>
<protein>
    <submittedName>
        <fullName evidence="7">TetR/AcrR family transcriptional regulator</fullName>
    </submittedName>
</protein>
<evidence type="ECO:0000256" key="1">
    <source>
        <dbReference type="ARBA" id="ARBA00022491"/>
    </source>
</evidence>
<dbReference type="OrthoDB" id="9809772at2"/>
<evidence type="ECO:0000313" key="7">
    <source>
        <dbReference type="EMBL" id="RMX05760.1"/>
    </source>
</evidence>
<evidence type="ECO:0000259" key="6">
    <source>
        <dbReference type="PROSITE" id="PS50977"/>
    </source>
</evidence>
<dbReference type="PANTHER" id="PTHR30055">
    <property type="entry name" value="HTH-TYPE TRANSCRIPTIONAL REGULATOR RUTR"/>
    <property type="match status" value="1"/>
</dbReference>
<evidence type="ECO:0000313" key="8">
    <source>
        <dbReference type="Proteomes" id="UP000278006"/>
    </source>
</evidence>
<dbReference type="InterPro" id="IPR050109">
    <property type="entry name" value="HTH-type_TetR-like_transc_reg"/>
</dbReference>
<evidence type="ECO:0000256" key="3">
    <source>
        <dbReference type="ARBA" id="ARBA00023125"/>
    </source>
</evidence>
<dbReference type="PRINTS" id="PR00455">
    <property type="entry name" value="HTHTETR"/>
</dbReference>